<dbReference type="InterPro" id="IPR011990">
    <property type="entry name" value="TPR-like_helical_dom_sf"/>
</dbReference>
<organism evidence="6 7">
    <name type="scientific">Candidatus Wallbacteria bacterium HGW-Wallbacteria-1</name>
    <dbReference type="NCBI Taxonomy" id="2013854"/>
    <lineage>
        <taxon>Bacteria</taxon>
        <taxon>Candidatus Walliibacteriota</taxon>
    </lineage>
</organism>
<reference evidence="6 7" key="1">
    <citation type="journal article" date="2017" name="ISME J.">
        <title>Potential for microbial H2 and metal transformations associated with novel bacteria and archaea in deep terrestrial subsurface sediments.</title>
        <authorList>
            <person name="Hernsdorf A.W."/>
            <person name="Amano Y."/>
            <person name="Miyakawa K."/>
            <person name="Ise K."/>
            <person name="Suzuki Y."/>
            <person name="Anantharaman K."/>
            <person name="Probst A."/>
            <person name="Burstein D."/>
            <person name="Thomas B.C."/>
            <person name="Banfield J.F."/>
        </authorList>
    </citation>
    <scope>NUCLEOTIDE SEQUENCE [LARGE SCALE GENOMIC DNA]</scope>
    <source>
        <strain evidence="6">HGW-Wallbacteria-1</strain>
    </source>
</reference>
<dbReference type="InterPro" id="IPR051012">
    <property type="entry name" value="CellSynth/LPSAsmb/PSIAsmb"/>
</dbReference>
<evidence type="ECO:0000256" key="5">
    <source>
        <dbReference type="SAM" id="Phobius"/>
    </source>
</evidence>
<dbReference type="Proteomes" id="UP000233256">
    <property type="component" value="Unassembled WGS sequence"/>
</dbReference>
<keyword evidence="5" id="KW-0812">Transmembrane</keyword>
<gene>
    <name evidence="6" type="ORF">CVV64_02470</name>
</gene>
<sequence>MAATGSRGFFSLKLRNGPRNMEPLCSGLGRLFSSLMIVVCSAWVMVSVALSQTIDPGMDFGGLGFAPAAGASDSGQKATAAIVAQGDSQDPSLASIPESVRPYLDIALMQYDLGNYREAEKELRRIMKMEETLAIPHYYLGMIYEKKLDLKEAVSHYQKALELDPGLEKAKTCLENLLETMLRQVSSELERDPGFAGSHKELGFIYYVKGDLNSARASLEKAISLDPELAEAYDYLGLVFYGMGDIRKAYQNIEKAFQLDSSDLRIFDDFKMISEKIIDSNEAVLPSESSDSRQPGQSGQPGSSSGNVSGSSENKLQTGDSSLSSEDDTSNGKVQNDELDQIFRQGVAALEAGNTDAAIDKLRGLTSRHRDFKSFDEALYALARAYETKGNSGSAMEIFATLVNKGYRKGESLFRMALMLEKEGKYAETHEILGRIKNEEPSFVQESGEKGTWVSRQFWITWLRAKLGSGTLVGISGGIIAFLLFIILVLPKFSRSSQLSKLKRVINASDWNQVLKITRKIQSGKFTESEKFDARLSMARARFEMGEFKACLQECKNILKMDGNNKFAQDLMGKSFMSEGSITDEAMGCYRKLFKYDYKNDDLVLIMVRYYVRKAGSPAGWRVVQKDLSDPATLSLIKRGRRISPEDQDILSLLAEVNLELNLDDIEALEAYEARLEADPSNDRIRKFLVRVYMERNQFDRGVLHARRVVQEEPENLAAHQALREAFIKRNMNAELLQEYQSLLRMHPDNLKLQDIHNRLTAEISGPVIKTPERTIQIGDLYGIFKKAGEHLRAGELDNAITLYKQCVRDSRLRKKASINLVICYMKKGSVHFAFQLFSKINIDADMTNPHIKGLCYDFARFFEERGEYDKALELYDRICKIDIGYKDVFDRFEEIFRFAGGNSREQQTDLRRSNNDLPDGGI</sequence>
<comment type="caution">
    <text evidence="6">The sequence shown here is derived from an EMBL/GenBank/DDBJ whole genome shotgun (WGS) entry which is preliminary data.</text>
</comment>
<evidence type="ECO:0000256" key="4">
    <source>
        <dbReference type="SAM" id="MobiDB-lite"/>
    </source>
</evidence>
<name>A0A2N1PVG1_9BACT</name>
<dbReference type="InterPro" id="IPR019734">
    <property type="entry name" value="TPR_rpt"/>
</dbReference>
<feature type="transmembrane region" description="Helical" evidence="5">
    <location>
        <begin position="31"/>
        <end position="50"/>
    </location>
</feature>
<dbReference type="PROSITE" id="PS50293">
    <property type="entry name" value="TPR_REGION"/>
    <property type="match status" value="1"/>
</dbReference>
<feature type="transmembrane region" description="Helical" evidence="5">
    <location>
        <begin position="467"/>
        <end position="490"/>
    </location>
</feature>
<feature type="repeat" description="TPR" evidence="3">
    <location>
        <begin position="230"/>
        <end position="263"/>
    </location>
</feature>
<dbReference type="EMBL" id="PGXC01000001">
    <property type="protein sequence ID" value="PKK92298.1"/>
    <property type="molecule type" value="Genomic_DNA"/>
</dbReference>
<evidence type="ECO:0000313" key="6">
    <source>
        <dbReference type="EMBL" id="PKK92298.1"/>
    </source>
</evidence>
<feature type="repeat" description="TPR" evidence="3">
    <location>
        <begin position="196"/>
        <end position="229"/>
    </location>
</feature>
<feature type="region of interest" description="Disordered" evidence="4">
    <location>
        <begin position="284"/>
        <end position="335"/>
    </location>
</feature>
<dbReference type="Gene3D" id="1.25.40.10">
    <property type="entry name" value="Tetratricopeptide repeat domain"/>
    <property type="match status" value="5"/>
</dbReference>
<dbReference type="PANTHER" id="PTHR45586:SF1">
    <property type="entry name" value="LIPOPOLYSACCHARIDE ASSEMBLY PROTEIN B"/>
    <property type="match status" value="1"/>
</dbReference>
<keyword evidence="5" id="KW-1133">Transmembrane helix</keyword>
<dbReference type="Pfam" id="PF13414">
    <property type="entry name" value="TPR_11"/>
    <property type="match status" value="1"/>
</dbReference>
<evidence type="ECO:0000256" key="3">
    <source>
        <dbReference type="PROSITE-ProRule" id="PRU00339"/>
    </source>
</evidence>
<dbReference type="SUPFAM" id="SSF48452">
    <property type="entry name" value="TPR-like"/>
    <property type="match status" value="3"/>
</dbReference>
<keyword evidence="5" id="KW-0472">Membrane</keyword>
<dbReference type="PROSITE" id="PS50005">
    <property type="entry name" value="TPR"/>
    <property type="match status" value="3"/>
</dbReference>
<accession>A0A2N1PVG1</accession>
<evidence type="ECO:0000256" key="2">
    <source>
        <dbReference type="ARBA" id="ARBA00022803"/>
    </source>
</evidence>
<keyword evidence="2 3" id="KW-0802">TPR repeat</keyword>
<dbReference type="AlphaFoldDB" id="A0A2N1PVG1"/>
<keyword evidence="1" id="KW-0677">Repeat</keyword>
<proteinExistence type="predicted"/>
<evidence type="ECO:0000313" key="7">
    <source>
        <dbReference type="Proteomes" id="UP000233256"/>
    </source>
</evidence>
<dbReference type="Pfam" id="PF00515">
    <property type="entry name" value="TPR_1"/>
    <property type="match status" value="1"/>
</dbReference>
<dbReference type="Pfam" id="PF13432">
    <property type="entry name" value="TPR_16"/>
    <property type="match status" value="1"/>
</dbReference>
<evidence type="ECO:0000256" key="1">
    <source>
        <dbReference type="ARBA" id="ARBA00022737"/>
    </source>
</evidence>
<dbReference type="PANTHER" id="PTHR45586">
    <property type="entry name" value="TPR REPEAT-CONTAINING PROTEIN PA4667"/>
    <property type="match status" value="1"/>
</dbReference>
<feature type="compositionally biased region" description="Low complexity" evidence="4">
    <location>
        <begin position="292"/>
        <end position="312"/>
    </location>
</feature>
<dbReference type="SMART" id="SM00028">
    <property type="entry name" value="TPR"/>
    <property type="match status" value="7"/>
</dbReference>
<feature type="repeat" description="TPR" evidence="3">
    <location>
        <begin position="134"/>
        <end position="167"/>
    </location>
</feature>
<feature type="compositionally biased region" description="Polar residues" evidence="4">
    <location>
        <begin position="313"/>
        <end position="324"/>
    </location>
</feature>
<protein>
    <submittedName>
        <fullName evidence="6">Uncharacterized protein</fullName>
    </submittedName>
</protein>